<dbReference type="InterPro" id="IPR014720">
    <property type="entry name" value="dsRBD_dom"/>
</dbReference>
<organism evidence="4">
    <name type="scientific">Zooxanthella nutricula</name>
    <dbReference type="NCBI Taxonomy" id="1333877"/>
    <lineage>
        <taxon>Eukaryota</taxon>
        <taxon>Sar</taxon>
        <taxon>Alveolata</taxon>
        <taxon>Dinophyceae</taxon>
        <taxon>Peridiniales</taxon>
        <taxon>Peridiniales incertae sedis</taxon>
        <taxon>Zooxanthella</taxon>
    </lineage>
</organism>
<dbReference type="EMBL" id="HBGW01094606">
    <property type="protein sequence ID" value="CAD9642232.1"/>
    <property type="molecule type" value="Transcribed_RNA"/>
</dbReference>
<sequence length="277" mass="28930">MAPPQVHADPKSTLNMFAQKYCKKMITKEDISYSTISQFGEHQSTVTVNCLEGVQFAGEVASTAKDAEKSAATVALQHFAEEVALALAQPSKNPAANKKRKAPAAFGGCGGLADGSAGSGVDVPGTNAKQQLNTLLMRVLKRALTKDDVDYSTAQTGGGFQTTLSMPCLEGEYAGLQWAGELATKKKVAEENAANQAVQTLTADPVICAALAAPSAKAARTHPPPVKPMWQPPSVSYVPPGQESGGYGKGKGKGKDKGKGKWKGKDKGWGSFGGYGW</sequence>
<dbReference type="SMART" id="SM00358">
    <property type="entry name" value="DSRM"/>
    <property type="match status" value="2"/>
</dbReference>
<protein>
    <recommendedName>
        <fullName evidence="3">DRBM domain-containing protein</fullName>
    </recommendedName>
</protein>
<accession>A0A7S2QGQ9</accession>
<name>A0A7S2QGQ9_9DINO</name>
<feature type="compositionally biased region" description="Basic and acidic residues" evidence="2">
    <location>
        <begin position="253"/>
        <end position="268"/>
    </location>
</feature>
<keyword evidence="1" id="KW-0694">RNA-binding</keyword>
<feature type="region of interest" description="Disordered" evidence="2">
    <location>
        <begin position="219"/>
        <end position="277"/>
    </location>
</feature>
<evidence type="ECO:0000313" key="4">
    <source>
        <dbReference type="EMBL" id="CAD9642232.1"/>
    </source>
</evidence>
<dbReference type="PROSITE" id="PS50137">
    <property type="entry name" value="DS_RBD"/>
    <property type="match status" value="1"/>
</dbReference>
<evidence type="ECO:0000256" key="2">
    <source>
        <dbReference type="SAM" id="MobiDB-lite"/>
    </source>
</evidence>
<evidence type="ECO:0000256" key="1">
    <source>
        <dbReference type="PROSITE-ProRule" id="PRU00266"/>
    </source>
</evidence>
<gene>
    <name evidence="4" type="ORF">BRAN1462_LOCUS60054</name>
</gene>
<proteinExistence type="predicted"/>
<dbReference type="Pfam" id="PF00035">
    <property type="entry name" value="dsrm"/>
    <property type="match status" value="1"/>
</dbReference>
<feature type="domain" description="DRBM" evidence="3">
    <location>
        <begin position="9"/>
        <end position="81"/>
    </location>
</feature>
<feature type="compositionally biased region" description="Pro residues" evidence="2">
    <location>
        <begin position="222"/>
        <end position="231"/>
    </location>
</feature>
<dbReference type="GO" id="GO:0003723">
    <property type="term" value="F:RNA binding"/>
    <property type="evidence" value="ECO:0007669"/>
    <property type="project" value="UniProtKB-UniRule"/>
</dbReference>
<dbReference type="Gene3D" id="3.30.160.20">
    <property type="match status" value="1"/>
</dbReference>
<dbReference type="AlphaFoldDB" id="A0A7S2QGQ9"/>
<dbReference type="SUPFAM" id="SSF54768">
    <property type="entry name" value="dsRNA-binding domain-like"/>
    <property type="match status" value="2"/>
</dbReference>
<evidence type="ECO:0000259" key="3">
    <source>
        <dbReference type="PROSITE" id="PS50137"/>
    </source>
</evidence>
<reference evidence="4" key="1">
    <citation type="submission" date="2021-01" db="EMBL/GenBank/DDBJ databases">
        <authorList>
            <person name="Corre E."/>
            <person name="Pelletier E."/>
            <person name="Niang G."/>
            <person name="Scheremetjew M."/>
            <person name="Finn R."/>
            <person name="Kale V."/>
            <person name="Holt S."/>
            <person name="Cochrane G."/>
            <person name="Meng A."/>
            <person name="Brown T."/>
            <person name="Cohen L."/>
        </authorList>
    </citation>
    <scope>NUCLEOTIDE SEQUENCE</scope>
    <source>
        <strain evidence="4">RCC3387</strain>
    </source>
</reference>